<dbReference type="EMBL" id="UZAD01013185">
    <property type="protein sequence ID" value="VDN91579.1"/>
    <property type="molecule type" value="Genomic_DNA"/>
</dbReference>
<evidence type="ECO:0000256" key="1">
    <source>
        <dbReference type="SAM" id="Phobius"/>
    </source>
</evidence>
<dbReference type="AlphaFoldDB" id="A0A0N4TPG1"/>
<evidence type="ECO:0000313" key="4">
    <source>
        <dbReference type="WBParaSite" id="BPAG_0001043101-mRNA-1"/>
    </source>
</evidence>
<protein>
    <submittedName>
        <fullName evidence="2 4">Uncharacterized protein</fullName>
    </submittedName>
</protein>
<keyword evidence="3" id="KW-1185">Reference proteome</keyword>
<evidence type="ECO:0000313" key="2">
    <source>
        <dbReference type="EMBL" id="VDN91579.1"/>
    </source>
</evidence>
<feature type="transmembrane region" description="Helical" evidence="1">
    <location>
        <begin position="50"/>
        <end position="72"/>
    </location>
</feature>
<evidence type="ECO:0000313" key="3">
    <source>
        <dbReference type="Proteomes" id="UP000278627"/>
    </source>
</evidence>
<name>A0A0N4TPG1_BRUPA</name>
<keyword evidence="1" id="KW-1133">Transmembrane helix</keyword>
<accession>A0A0N4TPG1</accession>
<sequence length="83" mass="9321">MRWTKVEDGRMSCAAVADGTAAVEKCWLTRRLQQLANNFSRGSIAETELFIWYSLLGLHGTACLAFMVQLAWPSWYSLLGLHA</sequence>
<keyword evidence="1" id="KW-0472">Membrane</keyword>
<reference evidence="2 3" key="2">
    <citation type="submission" date="2018-11" db="EMBL/GenBank/DDBJ databases">
        <authorList>
            <consortium name="Pathogen Informatics"/>
        </authorList>
    </citation>
    <scope>NUCLEOTIDE SEQUENCE [LARGE SCALE GENOMIC DNA]</scope>
</reference>
<dbReference type="Proteomes" id="UP000278627">
    <property type="component" value="Unassembled WGS sequence"/>
</dbReference>
<organism evidence="4">
    <name type="scientific">Brugia pahangi</name>
    <name type="common">Filarial nematode worm</name>
    <dbReference type="NCBI Taxonomy" id="6280"/>
    <lineage>
        <taxon>Eukaryota</taxon>
        <taxon>Metazoa</taxon>
        <taxon>Ecdysozoa</taxon>
        <taxon>Nematoda</taxon>
        <taxon>Chromadorea</taxon>
        <taxon>Rhabditida</taxon>
        <taxon>Spirurina</taxon>
        <taxon>Spiruromorpha</taxon>
        <taxon>Filarioidea</taxon>
        <taxon>Onchocercidae</taxon>
        <taxon>Brugia</taxon>
    </lineage>
</organism>
<dbReference type="STRING" id="6280.A0A0N4TPG1"/>
<reference evidence="4" key="1">
    <citation type="submission" date="2017-02" db="UniProtKB">
        <authorList>
            <consortium name="WormBaseParasite"/>
        </authorList>
    </citation>
    <scope>IDENTIFICATION</scope>
</reference>
<keyword evidence="1" id="KW-0812">Transmembrane</keyword>
<proteinExistence type="predicted"/>
<dbReference type="WBParaSite" id="BPAG_0001043101-mRNA-1">
    <property type="protein sequence ID" value="BPAG_0001043101-mRNA-1"/>
    <property type="gene ID" value="BPAG_0001043101"/>
</dbReference>
<gene>
    <name evidence="2" type="ORF">BPAG_LOCUS10393</name>
</gene>